<dbReference type="CDD" id="cd06261">
    <property type="entry name" value="TM_PBP2"/>
    <property type="match status" value="1"/>
</dbReference>
<feature type="transmembrane region" description="Helical" evidence="7">
    <location>
        <begin position="319"/>
        <end position="341"/>
    </location>
</feature>
<evidence type="ECO:0000256" key="8">
    <source>
        <dbReference type="SAM" id="MobiDB-lite"/>
    </source>
</evidence>
<dbReference type="InterPro" id="IPR035906">
    <property type="entry name" value="MetI-like_sf"/>
</dbReference>
<evidence type="ECO:0000256" key="7">
    <source>
        <dbReference type="RuleBase" id="RU363032"/>
    </source>
</evidence>
<feature type="region of interest" description="Disordered" evidence="8">
    <location>
        <begin position="1"/>
        <end position="21"/>
    </location>
</feature>
<feature type="transmembrane region" description="Helical" evidence="7">
    <location>
        <begin position="259"/>
        <end position="278"/>
    </location>
</feature>
<dbReference type="AlphaFoldDB" id="A0A5N6SBX9"/>
<dbReference type="GO" id="GO:0005886">
    <property type="term" value="C:plasma membrane"/>
    <property type="evidence" value="ECO:0007669"/>
    <property type="project" value="UniProtKB-SubCell"/>
</dbReference>
<keyword evidence="11" id="KW-1185">Reference proteome</keyword>
<feature type="transmembrane region" description="Helical" evidence="7">
    <location>
        <begin position="195"/>
        <end position="220"/>
    </location>
</feature>
<feature type="transmembrane region" description="Helical" evidence="7">
    <location>
        <begin position="361"/>
        <end position="383"/>
    </location>
</feature>
<dbReference type="Pfam" id="PF00528">
    <property type="entry name" value="BPD_transp_1"/>
    <property type="match status" value="1"/>
</dbReference>
<accession>A0A5N6SBX9</accession>
<protein>
    <submittedName>
        <fullName evidence="10">ABC transporter permease</fullName>
    </submittedName>
</protein>
<reference evidence="10 11" key="1">
    <citation type="submission" date="2018-04" db="EMBL/GenBank/DDBJ databases">
        <authorList>
            <person name="Eckel V.P."/>
            <person name="Vogel R.F."/>
        </authorList>
    </citation>
    <scope>NUCLEOTIDE SEQUENCE [LARGE SCALE GENOMIC DNA]</scope>
    <source>
        <strain evidence="11">TMW 2.1764</strain>
    </source>
</reference>
<dbReference type="InterPro" id="IPR000515">
    <property type="entry name" value="MetI-like"/>
</dbReference>
<gene>
    <name evidence="10" type="ORF">DDE84_01400</name>
</gene>
<name>A0A5N6SBX9_9BIFI</name>
<dbReference type="PANTHER" id="PTHR43163">
    <property type="entry name" value="DIPEPTIDE TRANSPORT SYSTEM PERMEASE PROTEIN DPPB-RELATED"/>
    <property type="match status" value="1"/>
</dbReference>
<feature type="compositionally biased region" description="Basic residues" evidence="8">
    <location>
        <begin position="1"/>
        <end position="12"/>
    </location>
</feature>
<keyword evidence="6 7" id="KW-0472">Membrane</keyword>
<organism evidence="10 11">
    <name type="scientific">Bifidobacterium tibiigranuli</name>
    <dbReference type="NCBI Taxonomy" id="2172043"/>
    <lineage>
        <taxon>Bacteria</taxon>
        <taxon>Bacillati</taxon>
        <taxon>Actinomycetota</taxon>
        <taxon>Actinomycetes</taxon>
        <taxon>Bifidobacteriales</taxon>
        <taxon>Bifidobacteriaceae</taxon>
        <taxon>Bifidobacterium</taxon>
    </lineage>
</organism>
<proteinExistence type="inferred from homology"/>
<feature type="transmembrane region" description="Helical" evidence="7">
    <location>
        <begin position="67"/>
        <end position="88"/>
    </location>
</feature>
<keyword evidence="3" id="KW-1003">Cell membrane</keyword>
<dbReference type="Gene3D" id="1.10.3720.10">
    <property type="entry name" value="MetI-like"/>
    <property type="match status" value="1"/>
</dbReference>
<evidence type="ECO:0000313" key="11">
    <source>
        <dbReference type="Proteomes" id="UP000325415"/>
    </source>
</evidence>
<comment type="similarity">
    <text evidence="7">Belongs to the binding-protein-dependent transport system permease family.</text>
</comment>
<dbReference type="Proteomes" id="UP000325415">
    <property type="component" value="Unassembled WGS sequence"/>
</dbReference>
<dbReference type="PANTHER" id="PTHR43163:SF6">
    <property type="entry name" value="DIPEPTIDE TRANSPORT SYSTEM PERMEASE PROTEIN DPPB-RELATED"/>
    <property type="match status" value="1"/>
</dbReference>
<evidence type="ECO:0000256" key="5">
    <source>
        <dbReference type="ARBA" id="ARBA00022989"/>
    </source>
</evidence>
<evidence type="ECO:0000256" key="2">
    <source>
        <dbReference type="ARBA" id="ARBA00022448"/>
    </source>
</evidence>
<sequence length="400" mass="43983">MWSRPARCRRSSSIRATSTPGRCCTPTRMGNHRLSRCCLNNHRGATRRRRSWAMNWFKKNMWWLRRIVELPIDIAAFSIIAFFLVRLLPGDPVQLSLASRGEGYTHAQYEAQAESMGLGGSIWHQFANFVKGALVGNLGTSTVSGKPVTQEVLSRLPSTIELVTLGLGAALIFALLLGFLYIRSSNRTLRSAIRTYASFATSIPVFVVAVFSIMLFYVILKWLPAPLGRVSSGTLPVVTGFPILDEMLTGNWAQLGETLVLYILPVGSMMLTYTPNLLTQLIGGLDRELAETTTQFQVAAGVGRKWIYISIFRRSLSSVVVVFGLIFGGLIGGAVTVESLFGFGGIGALAVRSVASVDFPALQGFLILSVAFCMFVFFLVDLVNMWLDPRRRPGVANQED</sequence>
<comment type="caution">
    <text evidence="10">The sequence shown here is derived from an EMBL/GenBank/DDBJ whole genome shotgun (WGS) entry which is preliminary data.</text>
</comment>
<keyword evidence="4 7" id="KW-0812">Transmembrane</keyword>
<dbReference type="GO" id="GO:0055085">
    <property type="term" value="P:transmembrane transport"/>
    <property type="evidence" value="ECO:0007669"/>
    <property type="project" value="InterPro"/>
</dbReference>
<evidence type="ECO:0000256" key="4">
    <source>
        <dbReference type="ARBA" id="ARBA00022692"/>
    </source>
</evidence>
<dbReference type="EMBL" id="QDAG01000001">
    <property type="protein sequence ID" value="KAE8130260.1"/>
    <property type="molecule type" value="Genomic_DNA"/>
</dbReference>
<evidence type="ECO:0000256" key="3">
    <source>
        <dbReference type="ARBA" id="ARBA00022475"/>
    </source>
</evidence>
<evidence type="ECO:0000259" key="9">
    <source>
        <dbReference type="PROSITE" id="PS50928"/>
    </source>
</evidence>
<feature type="transmembrane region" description="Helical" evidence="7">
    <location>
        <begin position="162"/>
        <end position="183"/>
    </location>
</feature>
<evidence type="ECO:0000313" key="10">
    <source>
        <dbReference type="EMBL" id="KAE8130260.1"/>
    </source>
</evidence>
<dbReference type="PROSITE" id="PS50928">
    <property type="entry name" value="ABC_TM1"/>
    <property type="match status" value="1"/>
</dbReference>
<evidence type="ECO:0000256" key="6">
    <source>
        <dbReference type="ARBA" id="ARBA00023136"/>
    </source>
</evidence>
<comment type="subcellular location">
    <subcellularLocation>
        <location evidence="1 7">Cell membrane</location>
        <topology evidence="1 7">Multi-pass membrane protein</topology>
    </subcellularLocation>
</comment>
<feature type="domain" description="ABC transmembrane type-1" evidence="9">
    <location>
        <begin position="156"/>
        <end position="380"/>
    </location>
</feature>
<keyword evidence="5 7" id="KW-1133">Transmembrane helix</keyword>
<keyword evidence="2 7" id="KW-0813">Transport</keyword>
<evidence type="ECO:0000256" key="1">
    <source>
        <dbReference type="ARBA" id="ARBA00004651"/>
    </source>
</evidence>